<dbReference type="InParanoid" id="A0A2K1KCT6"/>
<dbReference type="EMBL" id="ABEU02000007">
    <property type="protein sequence ID" value="PNR51594.1"/>
    <property type="molecule type" value="Genomic_DNA"/>
</dbReference>
<keyword evidence="4" id="KW-1185">Reference proteome</keyword>
<reference evidence="2 4" key="1">
    <citation type="journal article" date="2008" name="Science">
        <title>The Physcomitrella genome reveals evolutionary insights into the conquest of land by plants.</title>
        <authorList>
            <person name="Rensing S."/>
            <person name="Lang D."/>
            <person name="Zimmer A."/>
            <person name="Terry A."/>
            <person name="Salamov A."/>
            <person name="Shapiro H."/>
            <person name="Nishiyama T."/>
            <person name="Perroud P.-F."/>
            <person name="Lindquist E."/>
            <person name="Kamisugi Y."/>
            <person name="Tanahashi T."/>
            <person name="Sakakibara K."/>
            <person name="Fujita T."/>
            <person name="Oishi K."/>
            <person name="Shin-I T."/>
            <person name="Kuroki Y."/>
            <person name="Toyoda A."/>
            <person name="Suzuki Y."/>
            <person name="Hashimoto A."/>
            <person name="Yamaguchi K."/>
            <person name="Sugano A."/>
            <person name="Kohara Y."/>
            <person name="Fujiyama A."/>
            <person name="Anterola A."/>
            <person name="Aoki S."/>
            <person name="Ashton N."/>
            <person name="Barbazuk W.B."/>
            <person name="Barker E."/>
            <person name="Bennetzen J."/>
            <person name="Bezanilla M."/>
            <person name="Blankenship R."/>
            <person name="Cho S.H."/>
            <person name="Dutcher S."/>
            <person name="Estelle M."/>
            <person name="Fawcett J.A."/>
            <person name="Gundlach H."/>
            <person name="Hanada K."/>
            <person name="Heyl A."/>
            <person name="Hicks K.A."/>
            <person name="Hugh J."/>
            <person name="Lohr M."/>
            <person name="Mayer K."/>
            <person name="Melkozernov A."/>
            <person name="Murata T."/>
            <person name="Nelson D."/>
            <person name="Pils B."/>
            <person name="Prigge M."/>
            <person name="Reiss B."/>
            <person name="Renner T."/>
            <person name="Rombauts S."/>
            <person name="Rushton P."/>
            <person name="Sanderfoot A."/>
            <person name="Schween G."/>
            <person name="Shiu S.-H."/>
            <person name="Stueber K."/>
            <person name="Theodoulou F.L."/>
            <person name="Tu H."/>
            <person name="Van de Peer Y."/>
            <person name="Verrier P.J."/>
            <person name="Waters E."/>
            <person name="Wood A."/>
            <person name="Yang L."/>
            <person name="Cove D."/>
            <person name="Cuming A."/>
            <person name="Hasebe M."/>
            <person name="Lucas S."/>
            <person name="Mishler D.B."/>
            <person name="Reski R."/>
            <person name="Grigoriev I."/>
            <person name="Quatrano R.S."/>
            <person name="Boore J.L."/>
        </authorList>
    </citation>
    <scope>NUCLEOTIDE SEQUENCE [LARGE SCALE GENOMIC DNA]</scope>
    <source>
        <strain evidence="3 4">cv. Gransden 2004</strain>
    </source>
</reference>
<feature type="compositionally biased region" description="Basic and acidic residues" evidence="1">
    <location>
        <begin position="1"/>
        <end position="16"/>
    </location>
</feature>
<feature type="region of interest" description="Disordered" evidence="1">
    <location>
        <begin position="1"/>
        <end position="30"/>
    </location>
</feature>
<dbReference type="EnsemblPlants" id="Pp3c7_23870V3.1">
    <property type="protein sequence ID" value="PAC:32926124.CDS.1"/>
    <property type="gene ID" value="Pp3c7_23870"/>
</dbReference>
<sequence>MNLETLIRRGDGDSTVHSRRTSRRHPTRSLCQGTRLEETIKNNPPHLLPQPPESDGKIHLTKAERIILKEEFYGGNTYILAQLALGNPTPKLRHTLTRLNKDLVLGGSSRITRPCGEQEMSVARAPSSLPTSPSSGINESHASKLLKNCKPSGPALQVDDEIAKPLKVRELRTRI</sequence>
<proteinExistence type="predicted"/>
<feature type="region of interest" description="Disordered" evidence="1">
    <location>
        <begin position="117"/>
        <end position="140"/>
    </location>
</feature>
<organism evidence="2">
    <name type="scientific">Physcomitrium patens</name>
    <name type="common">Spreading-leaved earth moss</name>
    <name type="synonym">Physcomitrella patens</name>
    <dbReference type="NCBI Taxonomy" id="3218"/>
    <lineage>
        <taxon>Eukaryota</taxon>
        <taxon>Viridiplantae</taxon>
        <taxon>Streptophyta</taxon>
        <taxon>Embryophyta</taxon>
        <taxon>Bryophyta</taxon>
        <taxon>Bryophytina</taxon>
        <taxon>Bryopsida</taxon>
        <taxon>Funariidae</taxon>
        <taxon>Funariales</taxon>
        <taxon>Funariaceae</taxon>
        <taxon>Physcomitrium</taxon>
    </lineage>
</organism>
<dbReference type="PaxDb" id="3218-PP1S2_11V6.1"/>
<accession>A0A2K1KCT6</accession>
<feature type="compositionally biased region" description="Basic residues" evidence="1">
    <location>
        <begin position="17"/>
        <end position="27"/>
    </location>
</feature>
<evidence type="ECO:0000256" key="1">
    <source>
        <dbReference type="SAM" id="MobiDB-lite"/>
    </source>
</evidence>
<evidence type="ECO:0000313" key="4">
    <source>
        <dbReference type="Proteomes" id="UP000006727"/>
    </source>
</evidence>
<gene>
    <name evidence="2" type="ORF">PHYPA_010781</name>
</gene>
<evidence type="ECO:0000313" key="2">
    <source>
        <dbReference type="EMBL" id="PNR51594.1"/>
    </source>
</evidence>
<protein>
    <submittedName>
        <fullName evidence="2 3">Uncharacterized protein</fullName>
    </submittedName>
</protein>
<reference evidence="3" key="3">
    <citation type="submission" date="2020-12" db="UniProtKB">
        <authorList>
            <consortium name="EnsemblPlants"/>
        </authorList>
    </citation>
    <scope>IDENTIFICATION</scope>
</reference>
<dbReference type="Proteomes" id="UP000006727">
    <property type="component" value="Chromosome 7"/>
</dbReference>
<dbReference type="AlphaFoldDB" id="A0A2K1KCT6"/>
<reference evidence="2 4" key="2">
    <citation type="journal article" date="2018" name="Plant J.">
        <title>The Physcomitrella patens chromosome-scale assembly reveals moss genome structure and evolution.</title>
        <authorList>
            <person name="Lang D."/>
            <person name="Ullrich K.K."/>
            <person name="Murat F."/>
            <person name="Fuchs J."/>
            <person name="Jenkins J."/>
            <person name="Haas F.B."/>
            <person name="Piednoel M."/>
            <person name="Gundlach H."/>
            <person name="Van Bel M."/>
            <person name="Meyberg R."/>
            <person name="Vives C."/>
            <person name="Morata J."/>
            <person name="Symeonidi A."/>
            <person name="Hiss M."/>
            <person name="Muchero W."/>
            <person name="Kamisugi Y."/>
            <person name="Saleh O."/>
            <person name="Blanc G."/>
            <person name="Decker E.L."/>
            <person name="van Gessel N."/>
            <person name="Grimwood J."/>
            <person name="Hayes R.D."/>
            <person name="Graham S.W."/>
            <person name="Gunter L.E."/>
            <person name="McDaniel S.F."/>
            <person name="Hoernstein S.N.W."/>
            <person name="Larsson A."/>
            <person name="Li F.W."/>
            <person name="Perroud P.F."/>
            <person name="Phillips J."/>
            <person name="Ranjan P."/>
            <person name="Rokshar D.S."/>
            <person name="Rothfels C.J."/>
            <person name="Schneider L."/>
            <person name="Shu S."/>
            <person name="Stevenson D.W."/>
            <person name="Thummler F."/>
            <person name="Tillich M."/>
            <person name="Villarreal Aguilar J.C."/>
            <person name="Widiez T."/>
            <person name="Wong G.K."/>
            <person name="Wymore A."/>
            <person name="Zhang Y."/>
            <person name="Zimmer A.D."/>
            <person name="Quatrano R.S."/>
            <person name="Mayer K.F.X."/>
            <person name="Goodstein D."/>
            <person name="Casacuberta J.M."/>
            <person name="Vandepoele K."/>
            <person name="Reski R."/>
            <person name="Cuming A.C."/>
            <person name="Tuskan G.A."/>
            <person name="Maumus F."/>
            <person name="Salse J."/>
            <person name="Schmutz J."/>
            <person name="Rensing S.A."/>
        </authorList>
    </citation>
    <scope>NUCLEOTIDE SEQUENCE [LARGE SCALE GENOMIC DNA]</scope>
    <source>
        <strain evidence="3 4">cv. Gransden 2004</strain>
    </source>
</reference>
<feature type="compositionally biased region" description="Polar residues" evidence="1">
    <location>
        <begin position="128"/>
        <end position="140"/>
    </location>
</feature>
<name>A0A2K1KCT6_PHYPA</name>
<evidence type="ECO:0000313" key="3">
    <source>
        <dbReference type="EnsemblPlants" id="PAC:32926124.CDS.1"/>
    </source>
</evidence>
<dbReference type="Gramene" id="Pp3c7_23870V3.1">
    <property type="protein sequence ID" value="PAC:32926124.CDS.1"/>
    <property type="gene ID" value="Pp3c7_23870"/>
</dbReference>